<keyword evidence="1" id="KW-1133">Transmembrane helix</keyword>
<dbReference type="EMBL" id="BKCP01004294">
    <property type="protein sequence ID" value="GER29852.1"/>
    <property type="molecule type" value="Genomic_DNA"/>
</dbReference>
<evidence type="ECO:0000256" key="1">
    <source>
        <dbReference type="SAM" id="Phobius"/>
    </source>
</evidence>
<evidence type="ECO:0000313" key="2">
    <source>
        <dbReference type="EMBL" id="GER29852.1"/>
    </source>
</evidence>
<feature type="transmembrane region" description="Helical" evidence="1">
    <location>
        <begin position="152"/>
        <end position="174"/>
    </location>
</feature>
<reference evidence="3" key="1">
    <citation type="journal article" date="2019" name="Curr. Biol.">
        <title>Genome Sequence of Striga asiatica Provides Insight into the Evolution of Plant Parasitism.</title>
        <authorList>
            <person name="Yoshida S."/>
            <person name="Kim S."/>
            <person name="Wafula E.K."/>
            <person name="Tanskanen J."/>
            <person name="Kim Y.M."/>
            <person name="Honaas L."/>
            <person name="Yang Z."/>
            <person name="Spallek T."/>
            <person name="Conn C.E."/>
            <person name="Ichihashi Y."/>
            <person name="Cheong K."/>
            <person name="Cui S."/>
            <person name="Der J.P."/>
            <person name="Gundlach H."/>
            <person name="Jiao Y."/>
            <person name="Hori C."/>
            <person name="Ishida J.K."/>
            <person name="Kasahara H."/>
            <person name="Kiba T."/>
            <person name="Kim M.S."/>
            <person name="Koo N."/>
            <person name="Laohavisit A."/>
            <person name="Lee Y.H."/>
            <person name="Lumba S."/>
            <person name="McCourt P."/>
            <person name="Mortimer J.C."/>
            <person name="Mutuku J.M."/>
            <person name="Nomura T."/>
            <person name="Sasaki-Sekimoto Y."/>
            <person name="Seto Y."/>
            <person name="Wang Y."/>
            <person name="Wakatake T."/>
            <person name="Sakakibara H."/>
            <person name="Demura T."/>
            <person name="Yamaguchi S."/>
            <person name="Yoneyama K."/>
            <person name="Manabe R.I."/>
            <person name="Nelson D.C."/>
            <person name="Schulman A.H."/>
            <person name="Timko M.P."/>
            <person name="dePamphilis C.W."/>
            <person name="Choi D."/>
            <person name="Shirasu K."/>
        </authorList>
    </citation>
    <scope>NUCLEOTIDE SEQUENCE [LARGE SCALE GENOMIC DNA]</scope>
    <source>
        <strain evidence="3">cv. UVA1</strain>
    </source>
</reference>
<evidence type="ECO:0000313" key="3">
    <source>
        <dbReference type="Proteomes" id="UP000325081"/>
    </source>
</evidence>
<accession>A0A5A7PAZ7</accession>
<protein>
    <submittedName>
        <fullName evidence="2">MATE efflux family protein</fullName>
    </submittedName>
</protein>
<keyword evidence="1" id="KW-0812">Transmembrane</keyword>
<name>A0A5A7PAZ7_STRAF</name>
<dbReference type="AlphaFoldDB" id="A0A5A7PAZ7"/>
<dbReference type="OrthoDB" id="1741175at2759"/>
<proteinExistence type="predicted"/>
<gene>
    <name evidence="2" type="ORF">STAS_05746</name>
</gene>
<dbReference type="Proteomes" id="UP000325081">
    <property type="component" value="Unassembled WGS sequence"/>
</dbReference>
<comment type="caution">
    <text evidence="2">The sequence shown here is derived from an EMBL/GenBank/DDBJ whole genome shotgun (WGS) entry which is preliminary data.</text>
</comment>
<feature type="transmembrane region" description="Helical" evidence="1">
    <location>
        <begin position="105"/>
        <end position="132"/>
    </location>
</feature>
<keyword evidence="1" id="KW-0472">Membrane</keyword>
<keyword evidence="3" id="KW-1185">Reference proteome</keyword>
<organism evidence="2 3">
    <name type="scientific">Striga asiatica</name>
    <name type="common">Asiatic witchweed</name>
    <name type="synonym">Buchnera asiatica</name>
    <dbReference type="NCBI Taxonomy" id="4170"/>
    <lineage>
        <taxon>Eukaryota</taxon>
        <taxon>Viridiplantae</taxon>
        <taxon>Streptophyta</taxon>
        <taxon>Embryophyta</taxon>
        <taxon>Tracheophyta</taxon>
        <taxon>Spermatophyta</taxon>
        <taxon>Magnoliopsida</taxon>
        <taxon>eudicotyledons</taxon>
        <taxon>Gunneridae</taxon>
        <taxon>Pentapetalae</taxon>
        <taxon>asterids</taxon>
        <taxon>lamiids</taxon>
        <taxon>Lamiales</taxon>
        <taxon>Orobanchaceae</taxon>
        <taxon>Buchnereae</taxon>
        <taxon>Striga</taxon>
    </lineage>
</organism>
<sequence>MRRRDHAPARHGQLSSTARDCGVTEIGGQHIIDGKTAKARMRLTTADKGSSAETSAAAERHYTVEPCGCRVGEIPQLQRRERLSGTVGLDGVDGDRASRRRVRRLGIFSLWSNFLLLLAVSSCVGICLEWRWYDIVTVLAGYLPEPKLAMEATGIMIHTTSLMYIMPMTMAGCVSARMSTSNWNECDDKGINERPQRRKATMRAEDLLDARSMA</sequence>